<dbReference type="NCBIfam" id="TIGR00567">
    <property type="entry name" value="3mg"/>
    <property type="match status" value="1"/>
</dbReference>
<evidence type="ECO:0000256" key="1">
    <source>
        <dbReference type="ARBA" id="ARBA00009232"/>
    </source>
</evidence>
<dbReference type="EMBL" id="SADD01000009">
    <property type="protein sequence ID" value="RVU42764.1"/>
    <property type="molecule type" value="Genomic_DNA"/>
</dbReference>
<dbReference type="SUPFAM" id="SSF50486">
    <property type="entry name" value="FMT C-terminal domain-like"/>
    <property type="match status" value="1"/>
</dbReference>
<name>A0ABY0CRB4_9DELT</name>
<evidence type="ECO:0000313" key="7">
    <source>
        <dbReference type="Proteomes" id="UP000282926"/>
    </source>
</evidence>
<dbReference type="PANTHER" id="PTHR10429:SF0">
    <property type="entry name" value="DNA-3-METHYLADENINE GLYCOSYLASE"/>
    <property type="match status" value="1"/>
</dbReference>
<dbReference type="Pfam" id="PF02245">
    <property type="entry name" value="Pur_DNA_glyco"/>
    <property type="match status" value="1"/>
</dbReference>
<comment type="similarity">
    <text evidence="1 5">Belongs to the DNA glycosylase MPG family.</text>
</comment>
<evidence type="ECO:0000313" key="6">
    <source>
        <dbReference type="EMBL" id="RVU42764.1"/>
    </source>
</evidence>
<dbReference type="PANTHER" id="PTHR10429">
    <property type="entry name" value="DNA-3-METHYLADENINE GLYCOSYLASE"/>
    <property type="match status" value="1"/>
</dbReference>
<evidence type="ECO:0000256" key="5">
    <source>
        <dbReference type="HAMAP-Rule" id="MF_00527"/>
    </source>
</evidence>
<dbReference type="Gene3D" id="3.10.300.10">
    <property type="entry name" value="Methylpurine-DNA glycosylase (MPG)"/>
    <property type="match status" value="1"/>
</dbReference>
<proteinExistence type="inferred from homology"/>
<evidence type="ECO:0000256" key="3">
    <source>
        <dbReference type="ARBA" id="ARBA00022801"/>
    </source>
</evidence>
<sequence>MGVRWREEVVGRAFFAREIHEVARDLLGRELWVGEQGARIVEVEVYEGANDAASHARSGVPGARTWPMFAEPGRIYVYRIYGMHRCVNLRAPSRVGPGAILVRAAEPLAGFEARVWQKRRLSGPALLCKEMGIDERFSGAWVGQGIVVRKGMPVADAEVGRSARVGLNAERCGEAARWRWRYAIKDSPWFSRPL</sequence>
<gene>
    <name evidence="6" type="ORF">EA187_14735</name>
</gene>
<comment type="caution">
    <text evidence="6">The sequence shown here is derived from an EMBL/GenBank/DDBJ whole genome shotgun (WGS) entry which is preliminary data.</text>
</comment>
<dbReference type="InterPro" id="IPR011034">
    <property type="entry name" value="Formyl_transferase-like_C_sf"/>
</dbReference>
<dbReference type="Proteomes" id="UP000282926">
    <property type="component" value="Unassembled WGS sequence"/>
</dbReference>
<keyword evidence="2 5" id="KW-0227">DNA damage</keyword>
<evidence type="ECO:0000256" key="2">
    <source>
        <dbReference type="ARBA" id="ARBA00022763"/>
    </source>
</evidence>
<keyword evidence="3 5" id="KW-0378">Hydrolase</keyword>
<reference evidence="6 7" key="1">
    <citation type="submission" date="2019-01" db="EMBL/GenBank/DDBJ databases">
        <title>Lujinxingia litoralis gen. nov., sp. nov. and Lujinxingia sediminis gen. nov., sp. nov., new members in the order Bradymonadales, isolated from coastal sediment.</title>
        <authorList>
            <person name="Li C.-M."/>
        </authorList>
    </citation>
    <scope>NUCLEOTIDE SEQUENCE [LARGE SCALE GENOMIC DNA]</scope>
    <source>
        <strain evidence="6 7">SEH01</strain>
    </source>
</reference>
<dbReference type="HAMAP" id="MF_00527">
    <property type="entry name" value="3MGH"/>
    <property type="match status" value="1"/>
</dbReference>
<dbReference type="EC" id="3.2.2.-" evidence="5"/>
<dbReference type="InterPro" id="IPR003180">
    <property type="entry name" value="MPG"/>
</dbReference>
<accession>A0ABY0CRB4</accession>
<keyword evidence="7" id="KW-1185">Reference proteome</keyword>
<evidence type="ECO:0000256" key="4">
    <source>
        <dbReference type="ARBA" id="ARBA00023204"/>
    </source>
</evidence>
<dbReference type="InterPro" id="IPR036995">
    <property type="entry name" value="MPG_sf"/>
</dbReference>
<protein>
    <recommendedName>
        <fullName evidence="5">Putative 3-methyladenine DNA glycosylase</fullName>
        <ecNumber evidence="5">3.2.2.-</ecNumber>
    </recommendedName>
</protein>
<keyword evidence="4 5" id="KW-0234">DNA repair</keyword>
<organism evidence="6 7">
    <name type="scientific">Lujinxingia sediminis</name>
    <dbReference type="NCBI Taxonomy" id="2480984"/>
    <lineage>
        <taxon>Bacteria</taxon>
        <taxon>Deltaproteobacteria</taxon>
        <taxon>Bradymonadales</taxon>
        <taxon>Lujinxingiaceae</taxon>
        <taxon>Lujinxingia</taxon>
    </lineage>
</organism>